<dbReference type="PATRIC" id="fig|1461581.3.peg.2167"/>
<evidence type="ECO:0000256" key="8">
    <source>
        <dbReference type="RuleBase" id="RU363041"/>
    </source>
</evidence>
<evidence type="ECO:0000256" key="1">
    <source>
        <dbReference type="ARBA" id="ARBA00004651"/>
    </source>
</evidence>
<reference evidence="9" key="1">
    <citation type="submission" date="2014-07" db="EMBL/GenBank/DDBJ databases">
        <authorList>
            <person name="Urmite Genomes Urmite Genomes"/>
        </authorList>
    </citation>
    <scope>NUCLEOTIDE SEQUENCE</scope>
    <source>
        <strain evidence="9">12M76_air</strain>
    </source>
</reference>
<feature type="transmembrane region" description="Helical" evidence="8">
    <location>
        <begin position="136"/>
        <end position="163"/>
    </location>
</feature>
<dbReference type="PANTHER" id="PTHR30269:SF37">
    <property type="entry name" value="MEMBRANE TRANSPORTER PROTEIN"/>
    <property type="match status" value="1"/>
</dbReference>
<feature type="transmembrane region" description="Helical" evidence="8">
    <location>
        <begin position="234"/>
        <end position="253"/>
    </location>
</feature>
<dbReference type="InterPro" id="IPR052017">
    <property type="entry name" value="TSUP"/>
</dbReference>
<dbReference type="GO" id="GO:0005886">
    <property type="term" value="C:plasma membrane"/>
    <property type="evidence" value="ECO:0007669"/>
    <property type="project" value="UniProtKB-SubCell"/>
</dbReference>
<comment type="subcellular location">
    <subcellularLocation>
        <location evidence="1 8">Cell membrane</location>
        <topology evidence="1 8">Multi-pass membrane protein</topology>
    </subcellularLocation>
</comment>
<protein>
    <recommendedName>
        <fullName evidence="8">Probable membrane transporter protein</fullName>
    </recommendedName>
</protein>
<dbReference type="RefSeq" id="WP_204216717.1">
    <property type="nucleotide sequence ID" value="NZ_LK391969.1"/>
</dbReference>
<feature type="transmembrane region" description="Helical" evidence="8">
    <location>
        <begin position="106"/>
        <end position="124"/>
    </location>
</feature>
<evidence type="ECO:0000256" key="4">
    <source>
        <dbReference type="ARBA" id="ARBA00022475"/>
    </source>
</evidence>
<feature type="transmembrane region" description="Helical" evidence="8">
    <location>
        <begin position="36"/>
        <end position="60"/>
    </location>
</feature>
<feature type="transmembrane region" description="Helical" evidence="8">
    <location>
        <begin position="80"/>
        <end position="100"/>
    </location>
</feature>
<dbReference type="PANTHER" id="PTHR30269">
    <property type="entry name" value="TRANSMEMBRANE PROTEIN YFCA"/>
    <property type="match status" value="1"/>
</dbReference>
<name>A0A078MJT9_9PSED</name>
<evidence type="ECO:0000256" key="7">
    <source>
        <dbReference type="ARBA" id="ARBA00023136"/>
    </source>
</evidence>
<keyword evidence="6 8" id="KW-1133">Transmembrane helix</keyword>
<comment type="similarity">
    <text evidence="2 8">Belongs to the 4-toluene sulfonate uptake permease (TSUP) (TC 2.A.102) family.</text>
</comment>
<dbReference type="EMBL" id="LK391969">
    <property type="protein sequence ID" value="CEF27251.1"/>
    <property type="molecule type" value="Genomic_DNA"/>
</dbReference>
<organism evidence="9">
    <name type="scientific">Pseudomonas saudimassiliensis</name>
    <dbReference type="NCBI Taxonomy" id="1461581"/>
    <lineage>
        <taxon>Bacteria</taxon>
        <taxon>Pseudomonadati</taxon>
        <taxon>Pseudomonadota</taxon>
        <taxon>Gammaproteobacteria</taxon>
        <taxon>Pseudomonadales</taxon>
        <taxon>Pseudomonadaceae</taxon>
        <taxon>Pseudomonas</taxon>
    </lineage>
</organism>
<dbReference type="InterPro" id="IPR002781">
    <property type="entry name" value="TM_pro_TauE-like"/>
</dbReference>
<proteinExistence type="inferred from homology"/>
<accession>A0A078MJT9</accession>
<evidence type="ECO:0000256" key="2">
    <source>
        <dbReference type="ARBA" id="ARBA00009142"/>
    </source>
</evidence>
<keyword evidence="7 8" id="KW-0472">Membrane</keyword>
<sequence length="255" mass="26563">MMQALLDLLLPAALPPLTSAVLVAVSALTSAVTASLGIGGGVLLLAIMAIVMPPAAIIPVHGMVQLGSNLSRASMTLRHINLRLILWFAPGALLGAWLGSLFLVDLPLALVQLCIAGFILLLCWGPPIPAVATGPVGTLVAAAVTTFVSLFVGATGPLVAAFVKQQQKGERFSTVATFATAMCLQHAPKAIIYGAAGFVFAEWLGLILLMIAAGAVGTWVGLKLLRRLTDRRFTLIFNALLTLLALRLIWQAVSG</sequence>
<gene>
    <name evidence="9" type="ORF">BN1049_02198</name>
</gene>
<keyword evidence="3" id="KW-0813">Transport</keyword>
<evidence type="ECO:0000256" key="6">
    <source>
        <dbReference type="ARBA" id="ARBA00022989"/>
    </source>
</evidence>
<dbReference type="AlphaFoldDB" id="A0A078MJT9"/>
<dbReference type="Pfam" id="PF01925">
    <property type="entry name" value="TauE"/>
    <property type="match status" value="1"/>
</dbReference>
<keyword evidence="4 8" id="KW-1003">Cell membrane</keyword>
<evidence type="ECO:0000313" key="9">
    <source>
        <dbReference type="EMBL" id="CEA05652.1"/>
    </source>
</evidence>
<evidence type="ECO:0000256" key="5">
    <source>
        <dbReference type="ARBA" id="ARBA00022692"/>
    </source>
</evidence>
<keyword evidence="5 8" id="KW-0812">Transmembrane</keyword>
<dbReference type="EMBL" id="LM997413">
    <property type="protein sequence ID" value="CEA05652.1"/>
    <property type="molecule type" value="Genomic_DNA"/>
</dbReference>
<evidence type="ECO:0000256" key="3">
    <source>
        <dbReference type="ARBA" id="ARBA00022448"/>
    </source>
</evidence>